<dbReference type="OrthoDB" id="6401535at2"/>
<evidence type="ECO:0000313" key="2">
    <source>
        <dbReference type="Proteomes" id="UP000183794"/>
    </source>
</evidence>
<dbReference type="AlphaFoldDB" id="A0A1L0DFQ0"/>
<protein>
    <recommendedName>
        <fullName evidence="3">Lipoprotein</fullName>
    </recommendedName>
</protein>
<evidence type="ECO:0008006" key="3">
    <source>
        <dbReference type="Google" id="ProtNLM"/>
    </source>
</evidence>
<evidence type="ECO:0000313" key="1">
    <source>
        <dbReference type="EMBL" id="SGY86698.1"/>
    </source>
</evidence>
<proteinExistence type="predicted"/>
<organism evidence="1 2">
    <name type="scientific">Moritella viscosa</name>
    <dbReference type="NCBI Taxonomy" id="80854"/>
    <lineage>
        <taxon>Bacteria</taxon>
        <taxon>Pseudomonadati</taxon>
        <taxon>Pseudomonadota</taxon>
        <taxon>Gammaproteobacteria</taxon>
        <taxon>Alteromonadales</taxon>
        <taxon>Moritellaceae</taxon>
        <taxon>Moritella</taxon>
    </lineage>
</organism>
<sequence>MKFIQTLIICNIAFISACSDSESDSPTGNVSTPTANVVTPAIDGPEQELLSDDDGFISTESDDLRLQDIEAPITQKFTATKQQELIITSQGTDSCHINVYTRYDKTSGYNFTPSGGSRVVQVYSENCEYTCTIYLLNQQHKLLIEVVNLNQEDTTSYYEETIKNTAIEVAIQ</sequence>
<gene>
    <name evidence="1" type="ORF">NVI5450_0652</name>
</gene>
<accession>A0A1L0DFQ0</accession>
<dbReference type="PROSITE" id="PS51257">
    <property type="entry name" value="PROKAR_LIPOPROTEIN"/>
    <property type="match status" value="1"/>
</dbReference>
<dbReference type="Proteomes" id="UP000183794">
    <property type="component" value="Unassembled WGS sequence"/>
</dbReference>
<name>A0A1L0DFQ0_9GAMM</name>
<dbReference type="RefSeq" id="WP_075496913.1">
    <property type="nucleotide sequence ID" value="NZ_CAWRBC010000062.1"/>
</dbReference>
<dbReference type="EMBL" id="FPLD01000023">
    <property type="protein sequence ID" value="SGY86698.1"/>
    <property type="molecule type" value="Genomic_DNA"/>
</dbReference>
<reference evidence="1 2" key="1">
    <citation type="submission" date="2016-11" db="EMBL/GenBank/DDBJ databases">
        <authorList>
            <person name="Jaros S."/>
            <person name="Januszkiewicz K."/>
            <person name="Wedrychowicz H."/>
        </authorList>
    </citation>
    <scope>NUCLEOTIDE SEQUENCE [LARGE SCALE GENOMIC DNA]</scope>
    <source>
        <strain evidence="1">NVI 5450</strain>
    </source>
</reference>